<gene>
    <name evidence="2" type="ORF">DSM19430T_03060</name>
</gene>
<keyword evidence="3" id="KW-1185">Reference proteome</keyword>
<sequence>MRIWQRLVSLAVCSVLLVQLAGCGIILYPERKGQKPGRIDPGVAILDAVGLFFFIIPGVIAFAVDFGTGAIYLPGTADSGTGSQVASDEAGAGGMRVVQVDPALLQEEYIEAVVANHTGKDVDLSAPGVILREARSGEAADLSGERVRM</sequence>
<reference evidence="2 3" key="1">
    <citation type="submission" date="2020-05" db="EMBL/GenBank/DDBJ databases">
        <title>Draft genome sequence of Desulfovibrio psychrotolerans JS1T.</title>
        <authorList>
            <person name="Ueno A."/>
            <person name="Tamazawa S."/>
            <person name="Tamamura S."/>
            <person name="Murakami T."/>
            <person name="Kiyama T."/>
            <person name="Inomata H."/>
            <person name="Amano Y."/>
            <person name="Miyakawa K."/>
            <person name="Tamaki H."/>
            <person name="Naganuma T."/>
            <person name="Kaneko K."/>
        </authorList>
    </citation>
    <scope>NUCLEOTIDE SEQUENCE [LARGE SCALE GENOMIC DNA]</scope>
    <source>
        <strain evidence="2 3">JS1</strain>
    </source>
</reference>
<organism evidence="2 3">
    <name type="scientific">Desulfovibrio psychrotolerans</name>
    <dbReference type="NCBI Taxonomy" id="415242"/>
    <lineage>
        <taxon>Bacteria</taxon>
        <taxon>Pseudomonadati</taxon>
        <taxon>Thermodesulfobacteriota</taxon>
        <taxon>Desulfovibrionia</taxon>
        <taxon>Desulfovibrionales</taxon>
        <taxon>Desulfovibrionaceae</taxon>
        <taxon>Desulfovibrio</taxon>
    </lineage>
</organism>
<keyword evidence="1" id="KW-0472">Membrane</keyword>
<evidence type="ECO:0000313" key="2">
    <source>
        <dbReference type="EMBL" id="GFM35622.1"/>
    </source>
</evidence>
<comment type="caution">
    <text evidence="2">The sequence shown here is derived from an EMBL/GenBank/DDBJ whole genome shotgun (WGS) entry which is preliminary data.</text>
</comment>
<feature type="transmembrane region" description="Helical" evidence="1">
    <location>
        <begin position="42"/>
        <end position="64"/>
    </location>
</feature>
<evidence type="ECO:0000313" key="3">
    <source>
        <dbReference type="Proteomes" id="UP000503820"/>
    </source>
</evidence>
<keyword evidence="1" id="KW-1133">Transmembrane helix</keyword>
<dbReference type="RefSeq" id="WP_205245100.1">
    <property type="nucleotide sequence ID" value="NZ_BLVP01000001.1"/>
</dbReference>
<accession>A0A7J0BR22</accession>
<keyword evidence="1" id="KW-0812">Transmembrane</keyword>
<name>A0A7J0BR22_9BACT</name>
<dbReference type="EMBL" id="BLVP01000001">
    <property type="protein sequence ID" value="GFM35622.1"/>
    <property type="molecule type" value="Genomic_DNA"/>
</dbReference>
<evidence type="ECO:0000256" key="1">
    <source>
        <dbReference type="SAM" id="Phobius"/>
    </source>
</evidence>
<dbReference type="Proteomes" id="UP000503820">
    <property type="component" value="Unassembled WGS sequence"/>
</dbReference>
<proteinExistence type="predicted"/>
<dbReference type="AlphaFoldDB" id="A0A7J0BR22"/>
<protein>
    <submittedName>
        <fullName evidence="2">Uncharacterized protein</fullName>
    </submittedName>
</protein>